<organism evidence="3 4">
    <name type="scientific">Aphanomyces stellatus</name>
    <dbReference type="NCBI Taxonomy" id="120398"/>
    <lineage>
        <taxon>Eukaryota</taxon>
        <taxon>Sar</taxon>
        <taxon>Stramenopiles</taxon>
        <taxon>Oomycota</taxon>
        <taxon>Saprolegniomycetes</taxon>
        <taxon>Saprolegniales</taxon>
        <taxon>Verrucalvaceae</taxon>
        <taxon>Aphanomyces</taxon>
    </lineage>
</organism>
<keyword evidence="4" id="KW-1185">Reference proteome</keyword>
<dbReference type="PANTHER" id="PTHR24111">
    <property type="entry name" value="LEUCINE-RICH REPEAT-CONTAINING PROTEIN 34"/>
    <property type="match status" value="1"/>
</dbReference>
<dbReference type="InterPro" id="IPR001611">
    <property type="entry name" value="Leu-rich_rpt"/>
</dbReference>
<reference evidence="3 4" key="1">
    <citation type="submission" date="2019-03" db="EMBL/GenBank/DDBJ databases">
        <authorList>
            <person name="Gaulin E."/>
            <person name="Dumas B."/>
        </authorList>
    </citation>
    <scope>NUCLEOTIDE SEQUENCE [LARGE SCALE GENOMIC DNA]</scope>
    <source>
        <strain evidence="3">CBS 568.67</strain>
    </source>
</reference>
<dbReference type="AlphaFoldDB" id="A0A485KFC7"/>
<dbReference type="SMART" id="SM00368">
    <property type="entry name" value="LRR_RI"/>
    <property type="match status" value="4"/>
</dbReference>
<dbReference type="PANTHER" id="PTHR24111:SF0">
    <property type="entry name" value="LEUCINE-RICH REPEAT-CONTAINING PROTEIN"/>
    <property type="match status" value="1"/>
</dbReference>
<dbReference type="OrthoDB" id="120976at2759"/>
<dbReference type="SUPFAM" id="SSF52047">
    <property type="entry name" value="RNI-like"/>
    <property type="match status" value="1"/>
</dbReference>
<gene>
    <name evidence="3" type="primary">Aste57867_6011</name>
    <name evidence="2" type="ORF">As57867_005997</name>
    <name evidence="3" type="ORF">ASTE57867_6011</name>
</gene>
<protein>
    <submittedName>
        <fullName evidence="3">Aste57867_6011 protein</fullName>
    </submittedName>
</protein>
<evidence type="ECO:0000313" key="3">
    <source>
        <dbReference type="EMBL" id="VFT83025.1"/>
    </source>
</evidence>
<dbReference type="EMBL" id="VJMH01002301">
    <property type="protein sequence ID" value="KAF0709283.1"/>
    <property type="molecule type" value="Genomic_DNA"/>
</dbReference>
<sequence length="579" mass="61770">MLPLDSHVVRLVASFVSTHETLFALLDALPRSWLDASLASLQCLGRTWPHALLWPTLVLSRDMTADDESRVRAASRVVPDVVMGSMWDLSRVRRCLDPRSCLTVDGFPDSHQVDGSLQAWYAALASSSLPIYDVTWSPHSPSVTSSSCVALLPQLPLLTALTIGLPQPLLTALTIGLPQPLLTALTIGLPQPLLTALTIGLPQPLLTALTIGLPQPLLTALTIGLPQPLLTALTIGLPQPLLTALTIGLPQPLPPTDVHTILTLAATRRLRRLELYNVVGYMTADHVDCLTMWLQLASPHTLALTAASGELDTPVCSALANTFMLSALDLSGGDLRYAATLATVALPRQLVTLCLDDSGVTPTQARNLVHALVDHHHVDVVSLSENPLRDDGAIAIAETLPRLATLRVLRLNLCRIGSTGAAWLASALPHATRLEILELRENSKGEVGAVAFAQTLPRCPTLQHLNVSHNGICVAGATALLGAVATSHSLRRVDLGTRAAARLAVNVLTTALYDCVTLMDVDVTGFGMSHADIRNVVDTIAALHPKPLVVAMTTHDPGNVLRSWIDDRGVGAHVILHER</sequence>
<dbReference type="EMBL" id="CAADRA010002303">
    <property type="protein sequence ID" value="VFT83025.1"/>
    <property type="molecule type" value="Genomic_DNA"/>
</dbReference>
<evidence type="ECO:0000256" key="1">
    <source>
        <dbReference type="ARBA" id="ARBA00022737"/>
    </source>
</evidence>
<dbReference type="Pfam" id="PF13516">
    <property type="entry name" value="LRR_6"/>
    <property type="match status" value="3"/>
</dbReference>
<evidence type="ECO:0000313" key="2">
    <source>
        <dbReference type="EMBL" id="KAF0709283.1"/>
    </source>
</evidence>
<accession>A0A485KFC7</accession>
<dbReference type="InterPro" id="IPR032675">
    <property type="entry name" value="LRR_dom_sf"/>
</dbReference>
<dbReference type="Gene3D" id="3.80.10.10">
    <property type="entry name" value="Ribonuclease Inhibitor"/>
    <property type="match status" value="1"/>
</dbReference>
<reference evidence="2" key="2">
    <citation type="submission" date="2019-06" db="EMBL/GenBank/DDBJ databases">
        <title>Genomics analysis of Aphanomyces spp. identifies a new class of oomycete effector associated with host adaptation.</title>
        <authorList>
            <person name="Gaulin E."/>
        </authorList>
    </citation>
    <scope>NUCLEOTIDE SEQUENCE</scope>
    <source>
        <strain evidence="2">CBS 578.67</strain>
    </source>
</reference>
<dbReference type="InterPro" id="IPR052201">
    <property type="entry name" value="LRR-containing_regulator"/>
</dbReference>
<dbReference type="Proteomes" id="UP000332933">
    <property type="component" value="Unassembled WGS sequence"/>
</dbReference>
<name>A0A485KFC7_9STRA</name>
<evidence type="ECO:0000313" key="4">
    <source>
        <dbReference type="Proteomes" id="UP000332933"/>
    </source>
</evidence>
<proteinExistence type="predicted"/>
<keyword evidence="1" id="KW-0677">Repeat</keyword>